<feature type="chain" id="PRO_5046647242" description="alpha-L-fucosidase" evidence="7">
    <location>
        <begin position="33"/>
        <end position="922"/>
    </location>
</feature>
<dbReference type="InterPro" id="IPR000933">
    <property type="entry name" value="Glyco_hydro_29"/>
</dbReference>
<dbReference type="SMART" id="SM00458">
    <property type="entry name" value="RICIN"/>
    <property type="match status" value="1"/>
</dbReference>
<keyword evidence="3 7" id="KW-0732">Signal</keyword>
<keyword evidence="4" id="KW-0378">Hydrolase</keyword>
<keyword evidence="5" id="KW-0326">Glycosidase</keyword>
<dbReference type="EC" id="3.2.1.51" evidence="2"/>
<evidence type="ECO:0000256" key="1">
    <source>
        <dbReference type="ARBA" id="ARBA00007951"/>
    </source>
</evidence>
<dbReference type="InterPro" id="IPR017853">
    <property type="entry name" value="GH"/>
</dbReference>
<dbReference type="SUPFAM" id="SSF51445">
    <property type="entry name" value="(Trans)glycosidases"/>
    <property type="match status" value="1"/>
</dbReference>
<keyword evidence="10" id="KW-1185">Reference proteome</keyword>
<sequence length="922" mass="97256">MRPTQRRRARHGGLLLGALTLLTTVVVQVASASTTPAGAAAAGTIRGVASGRCVDVPGGSTTPGTAVILWDCHGNPNQVWTREADNTIRNRGMCLTPATTAQGADAVIQACTTATNQQWTYDTTTKTLRNHATNTCLDANGGGTANTTRVILWVCSSADNQRWDAAAANFKALLNVSFSGTFTSASGYTPSTGELVDGTLTRLAGTETISGTTVTLTGGGTGIGFTPRQPVTGAKYVNTGLLAEAVVRRQAGATLDFDTVLSLAGGAYYRYRTGSQDVTQFGMYGPDAPYHDTQQDGPNLSTTADTHVALAYQYVSDTSARLVAYVNGCQVGTVVTTPVAAANASAGLLTFGNDAGTRNRGWHGTLDAVALASVSGAASPVDFQLEAPACGGSAPPPGCTGNPGSTGPVTPANVIAVDRCDPLDRVRQKAGQVVPTPAQLSWQQRELTAFLHYGMNTFTDVEWGTGNEDPALFNPAAVNPAQWMDVLKRNGFKQVILTVKHHDGFLLYPSRYSTHSVASSPWRGDVFRAMVDAARAAGLAVGFYLSPADGAEVPGRRGGDRFGNGSPRTTVTIPTPVPGDTRNPAQRYTYSADAYNAYFLNQLYELLTEYGPIEEVWFDGANPYTAYPQPYQVGDWYQLIRSLQPNATIAINGPDVRWIGSESGAFRADEWSALPFKGTDPAALNRDDDLLAGAQSSDLGSSSLISSRLGTITYLSWYPAEADVSIRPGWFWHSSQNGSVKQAGTILQLYENAVGRNANLLLNVPPNRAGVIDAPDVTALDGFGTQLRARYTRELFAKAGATGTHAALTDTALGTFWSPAAGATTGSVELTACRARTFDRVLLQESVANGQRVESFAVDAWVAGAWQQVAAAGTVGYKRIVPLSSAVTSDRLRLRITAARGTPQVATLTAYSTNATANPETC</sequence>
<comment type="similarity">
    <text evidence="1">Belongs to the glycosyl hydrolase 29 family.</text>
</comment>
<dbReference type="EMBL" id="BAAAQD010000013">
    <property type="protein sequence ID" value="GAA1536027.1"/>
    <property type="molecule type" value="Genomic_DNA"/>
</dbReference>
<dbReference type="PANTHER" id="PTHR10030:SF37">
    <property type="entry name" value="ALPHA-L-FUCOSIDASE-RELATED"/>
    <property type="match status" value="1"/>
</dbReference>
<evidence type="ECO:0000313" key="9">
    <source>
        <dbReference type="EMBL" id="GAA1536027.1"/>
    </source>
</evidence>
<dbReference type="Pfam" id="PF00652">
    <property type="entry name" value="Ricin_B_lectin"/>
    <property type="match status" value="1"/>
</dbReference>
<proteinExistence type="inferred from homology"/>
<evidence type="ECO:0000256" key="4">
    <source>
        <dbReference type="ARBA" id="ARBA00022801"/>
    </source>
</evidence>
<evidence type="ECO:0000313" key="10">
    <source>
        <dbReference type="Proteomes" id="UP001501470"/>
    </source>
</evidence>
<dbReference type="InterPro" id="IPR013320">
    <property type="entry name" value="ConA-like_dom_sf"/>
</dbReference>
<dbReference type="CDD" id="cd23418">
    <property type="entry name" value="beta-trefoil_Ricin_XLN-like"/>
    <property type="match status" value="1"/>
</dbReference>
<dbReference type="SUPFAM" id="SSF49899">
    <property type="entry name" value="Concanavalin A-like lectins/glucanases"/>
    <property type="match status" value="1"/>
</dbReference>
<comment type="caution">
    <text evidence="9">The sequence shown here is derived from an EMBL/GenBank/DDBJ whole genome shotgun (WGS) entry which is preliminary data.</text>
</comment>
<evidence type="ECO:0000256" key="2">
    <source>
        <dbReference type="ARBA" id="ARBA00012662"/>
    </source>
</evidence>
<feature type="domain" description="Ricin B lectin" evidence="8">
    <location>
        <begin position="40"/>
        <end position="166"/>
    </location>
</feature>
<dbReference type="InterPro" id="IPR057739">
    <property type="entry name" value="Glyco_hydro_29_N"/>
</dbReference>
<dbReference type="PROSITE" id="PS50231">
    <property type="entry name" value="RICIN_B_LECTIN"/>
    <property type="match status" value="1"/>
</dbReference>
<dbReference type="Proteomes" id="UP001501470">
    <property type="component" value="Unassembled WGS sequence"/>
</dbReference>
<dbReference type="SMART" id="SM00812">
    <property type="entry name" value="Alpha_L_fucos"/>
    <property type="match status" value="1"/>
</dbReference>
<name>A0ABN2BAT3_9ACTN</name>
<gene>
    <name evidence="9" type="ORF">GCM10009827_063040</name>
</gene>
<reference evidence="9 10" key="1">
    <citation type="journal article" date="2019" name="Int. J. Syst. Evol. Microbiol.">
        <title>The Global Catalogue of Microorganisms (GCM) 10K type strain sequencing project: providing services to taxonomists for standard genome sequencing and annotation.</title>
        <authorList>
            <consortium name="The Broad Institute Genomics Platform"/>
            <consortium name="The Broad Institute Genome Sequencing Center for Infectious Disease"/>
            <person name="Wu L."/>
            <person name="Ma J."/>
        </authorList>
    </citation>
    <scope>NUCLEOTIDE SEQUENCE [LARGE SCALE GENOMIC DNA]</scope>
    <source>
        <strain evidence="9 10">JCM 15933</strain>
    </source>
</reference>
<dbReference type="PANTHER" id="PTHR10030">
    <property type="entry name" value="ALPHA-L-FUCOSIDASE"/>
    <property type="match status" value="1"/>
</dbReference>
<accession>A0ABN2BAT3</accession>
<dbReference type="Gene3D" id="2.80.10.50">
    <property type="match status" value="1"/>
</dbReference>
<protein>
    <recommendedName>
        <fullName evidence="2">alpha-L-fucosidase</fullName>
        <ecNumber evidence="2">3.2.1.51</ecNumber>
    </recommendedName>
</protein>
<dbReference type="SUPFAM" id="SSF50370">
    <property type="entry name" value="Ricin B-like lectins"/>
    <property type="match status" value="1"/>
</dbReference>
<evidence type="ECO:0000256" key="7">
    <source>
        <dbReference type="SAM" id="SignalP"/>
    </source>
</evidence>
<evidence type="ECO:0000256" key="5">
    <source>
        <dbReference type="ARBA" id="ARBA00023295"/>
    </source>
</evidence>
<evidence type="ECO:0000256" key="6">
    <source>
        <dbReference type="SAM" id="MobiDB-lite"/>
    </source>
</evidence>
<evidence type="ECO:0000259" key="8">
    <source>
        <dbReference type="SMART" id="SM00458"/>
    </source>
</evidence>
<evidence type="ECO:0000256" key="3">
    <source>
        <dbReference type="ARBA" id="ARBA00022729"/>
    </source>
</evidence>
<dbReference type="Gene3D" id="3.20.20.80">
    <property type="entry name" value="Glycosidases"/>
    <property type="match status" value="1"/>
</dbReference>
<feature type="signal peptide" evidence="7">
    <location>
        <begin position="1"/>
        <end position="32"/>
    </location>
</feature>
<dbReference type="Pfam" id="PF01120">
    <property type="entry name" value="Alpha_L_fucos"/>
    <property type="match status" value="1"/>
</dbReference>
<organism evidence="9 10">
    <name type="scientific">Dactylosporangium maewongense</name>
    <dbReference type="NCBI Taxonomy" id="634393"/>
    <lineage>
        <taxon>Bacteria</taxon>
        <taxon>Bacillati</taxon>
        <taxon>Actinomycetota</taxon>
        <taxon>Actinomycetes</taxon>
        <taxon>Micromonosporales</taxon>
        <taxon>Micromonosporaceae</taxon>
        <taxon>Dactylosporangium</taxon>
    </lineage>
</organism>
<feature type="region of interest" description="Disordered" evidence="6">
    <location>
        <begin position="555"/>
        <end position="583"/>
    </location>
</feature>
<dbReference type="InterPro" id="IPR035992">
    <property type="entry name" value="Ricin_B-like_lectins"/>
</dbReference>
<dbReference type="InterPro" id="IPR000772">
    <property type="entry name" value="Ricin_B_lectin"/>
</dbReference>
<dbReference type="RefSeq" id="WP_344505950.1">
    <property type="nucleotide sequence ID" value="NZ_BAAAQD010000013.1"/>
</dbReference>
<dbReference type="Gene3D" id="2.60.120.260">
    <property type="entry name" value="Galactose-binding domain-like"/>
    <property type="match status" value="1"/>
</dbReference>